<proteinExistence type="predicted"/>
<evidence type="ECO:0000313" key="2">
    <source>
        <dbReference type="Proteomes" id="UP000037696"/>
    </source>
</evidence>
<name>A0A0M8P6B0_9EURO</name>
<keyword evidence="2" id="KW-1185">Reference proteome</keyword>
<gene>
    <name evidence="1" type="ORF">ACN38_g7520</name>
</gene>
<reference evidence="1 2" key="1">
    <citation type="submission" date="2015-08" db="EMBL/GenBank/DDBJ databases">
        <title>Genome sequencing of Penicillium nordicum.</title>
        <authorList>
            <person name="Nguyen H.D."/>
            <person name="Seifert K.A."/>
        </authorList>
    </citation>
    <scope>NUCLEOTIDE SEQUENCE [LARGE SCALE GENOMIC DNA]</scope>
    <source>
        <strain evidence="1 2">DAOMC 185683</strain>
    </source>
</reference>
<sequence length="120" mass="13380">MKPFISIQMQISPCFIVVCNYEKLHFGACNPSKNMEMSPFVVIACRVGYRPKSGLKQVTVHCTGRCRERSITRPKLGIKAATFTGNRVLAPIPLRTNYVSRPMYGVPKLCSSRAAQLSTQ</sequence>
<accession>A0A0M8P6B0</accession>
<dbReference type="EMBL" id="LHQQ01000127">
    <property type="protein sequence ID" value="KOS41591.1"/>
    <property type="molecule type" value="Genomic_DNA"/>
</dbReference>
<evidence type="ECO:0000313" key="1">
    <source>
        <dbReference type="EMBL" id="KOS41591.1"/>
    </source>
</evidence>
<organism evidence="1 2">
    <name type="scientific">Penicillium nordicum</name>
    <dbReference type="NCBI Taxonomy" id="229535"/>
    <lineage>
        <taxon>Eukaryota</taxon>
        <taxon>Fungi</taxon>
        <taxon>Dikarya</taxon>
        <taxon>Ascomycota</taxon>
        <taxon>Pezizomycotina</taxon>
        <taxon>Eurotiomycetes</taxon>
        <taxon>Eurotiomycetidae</taxon>
        <taxon>Eurotiales</taxon>
        <taxon>Aspergillaceae</taxon>
        <taxon>Penicillium</taxon>
    </lineage>
</organism>
<dbReference type="AlphaFoldDB" id="A0A0M8P6B0"/>
<comment type="caution">
    <text evidence="1">The sequence shown here is derived from an EMBL/GenBank/DDBJ whole genome shotgun (WGS) entry which is preliminary data.</text>
</comment>
<protein>
    <submittedName>
        <fullName evidence="1">Uncharacterized protein</fullName>
    </submittedName>
</protein>
<dbReference type="Proteomes" id="UP000037696">
    <property type="component" value="Unassembled WGS sequence"/>
</dbReference>